<comment type="cofactor">
    <cofactor evidence="1 10">
        <name>Mg(2+)</name>
        <dbReference type="ChEBI" id="CHEBI:18420"/>
    </cofactor>
</comment>
<evidence type="ECO:0000256" key="4">
    <source>
        <dbReference type="ARBA" id="ARBA00012305"/>
    </source>
</evidence>
<evidence type="ECO:0000256" key="1">
    <source>
        <dbReference type="ARBA" id="ARBA00001946"/>
    </source>
</evidence>
<reference evidence="14 15" key="1">
    <citation type="submission" date="2020-08" db="EMBL/GenBank/DDBJ databases">
        <title>Genomic Encyclopedia of Type Strains, Phase IV (KMG-IV): sequencing the most valuable type-strain genomes for metagenomic binning, comparative biology and taxonomic classification.</title>
        <authorList>
            <person name="Goeker M."/>
        </authorList>
    </citation>
    <scope>NUCLEOTIDE SEQUENCE [LARGE SCALE GENOMIC DNA]</scope>
    <source>
        <strain evidence="14 15">DSM 101791</strain>
    </source>
</reference>
<evidence type="ECO:0000256" key="11">
    <source>
        <dbReference type="PROSITE-ProRule" id="PRU10111"/>
    </source>
</evidence>
<gene>
    <name evidence="10" type="primary">ppc</name>
    <name evidence="14" type="ORF">HNQ09_000474</name>
</gene>
<evidence type="ECO:0000256" key="7">
    <source>
        <dbReference type="ARBA" id="ARBA00023239"/>
    </source>
</evidence>
<evidence type="ECO:0000256" key="10">
    <source>
        <dbReference type="HAMAP-Rule" id="MF_00595"/>
    </source>
</evidence>
<comment type="subunit">
    <text evidence="10">Homotetramer.</text>
</comment>
<keyword evidence="14" id="KW-0670">Pyruvate</keyword>
<dbReference type="RefSeq" id="WP_184024859.1">
    <property type="nucleotide sequence ID" value="NZ_JACHFN010000001.1"/>
</dbReference>
<keyword evidence="15" id="KW-1185">Reference proteome</keyword>
<dbReference type="Pfam" id="PF00311">
    <property type="entry name" value="PEPcase"/>
    <property type="match status" value="2"/>
</dbReference>
<dbReference type="InterPro" id="IPR018129">
    <property type="entry name" value="PEP_COase_Lys_AS"/>
</dbReference>
<dbReference type="Proteomes" id="UP000525389">
    <property type="component" value="Unassembled WGS sequence"/>
</dbReference>
<dbReference type="GO" id="GO:0000287">
    <property type="term" value="F:magnesium ion binding"/>
    <property type="evidence" value="ECO:0007669"/>
    <property type="project" value="UniProtKB-UniRule"/>
</dbReference>
<feature type="region of interest" description="Disordered" evidence="13">
    <location>
        <begin position="1"/>
        <end position="29"/>
    </location>
</feature>
<comment type="function">
    <text evidence="2 10">Forms oxaloacetate, a four-carbon dicarboxylic acid source for the tricarboxylic acid cycle.</text>
</comment>
<comment type="catalytic activity">
    <reaction evidence="9 10">
        <text>oxaloacetate + phosphate = phosphoenolpyruvate + hydrogencarbonate</text>
        <dbReference type="Rhea" id="RHEA:28370"/>
        <dbReference type="ChEBI" id="CHEBI:16452"/>
        <dbReference type="ChEBI" id="CHEBI:17544"/>
        <dbReference type="ChEBI" id="CHEBI:43474"/>
        <dbReference type="ChEBI" id="CHEBI:58702"/>
        <dbReference type="EC" id="4.1.1.31"/>
    </reaction>
</comment>
<dbReference type="GO" id="GO:0006107">
    <property type="term" value="P:oxaloacetate metabolic process"/>
    <property type="evidence" value="ECO:0007669"/>
    <property type="project" value="UniProtKB-UniRule"/>
</dbReference>
<evidence type="ECO:0000256" key="3">
    <source>
        <dbReference type="ARBA" id="ARBA00008346"/>
    </source>
</evidence>
<keyword evidence="7 10" id="KW-0456">Lyase</keyword>
<organism evidence="14 15">
    <name type="scientific">Deinococcus budaensis</name>
    <dbReference type="NCBI Taxonomy" id="1665626"/>
    <lineage>
        <taxon>Bacteria</taxon>
        <taxon>Thermotogati</taxon>
        <taxon>Deinococcota</taxon>
        <taxon>Deinococci</taxon>
        <taxon>Deinococcales</taxon>
        <taxon>Deinococcaceae</taxon>
        <taxon>Deinococcus</taxon>
    </lineage>
</organism>
<feature type="active site" evidence="10 12">
    <location>
        <position position="525"/>
    </location>
</feature>
<dbReference type="InterPro" id="IPR015813">
    <property type="entry name" value="Pyrv/PenolPyrv_kinase-like_dom"/>
</dbReference>
<feature type="active site" evidence="10 11">
    <location>
        <position position="156"/>
    </location>
</feature>
<keyword evidence="8 10" id="KW-0120">Carbon dioxide fixation</keyword>
<dbReference type="PANTHER" id="PTHR30523">
    <property type="entry name" value="PHOSPHOENOLPYRUVATE CARBOXYLASE"/>
    <property type="match status" value="1"/>
</dbReference>
<evidence type="ECO:0000256" key="2">
    <source>
        <dbReference type="ARBA" id="ARBA00003670"/>
    </source>
</evidence>
<evidence type="ECO:0000256" key="6">
    <source>
        <dbReference type="ARBA" id="ARBA00022842"/>
    </source>
</evidence>
<dbReference type="PROSITE" id="PS00781">
    <property type="entry name" value="PEPCASE_1"/>
    <property type="match status" value="1"/>
</dbReference>
<evidence type="ECO:0000256" key="13">
    <source>
        <dbReference type="SAM" id="MobiDB-lite"/>
    </source>
</evidence>
<comment type="similarity">
    <text evidence="3 10">Belongs to the PEPCase type 1 family.</text>
</comment>
<evidence type="ECO:0000256" key="5">
    <source>
        <dbReference type="ARBA" id="ARBA00022419"/>
    </source>
</evidence>
<dbReference type="EC" id="4.1.1.31" evidence="4 10"/>
<dbReference type="PANTHER" id="PTHR30523:SF6">
    <property type="entry name" value="PHOSPHOENOLPYRUVATE CARBOXYLASE"/>
    <property type="match status" value="1"/>
</dbReference>
<dbReference type="HAMAP" id="MF_00595">
    <property type="entry name" value="PEPcase_type1"/>
    <property type="match status" value="1"/>
</dbReference>
<evidence type="ECO:0000313" key="14">
    <source>
        <dbReference type="EMBL" id="MBB5233057.1"/>
    </source>
</evidence>
<sequence>MDPQHQDSTHQDPQHQDLRQQDPRQQDLRSDVNRLGRTLGQVLREQEGEAFFDLVERVRAEVREVRAGGSDAGLRALLAGLDARTAGNLTRAFSWYFQLVNLAEEHERVRVLSAGQGVRPQSLEQALTELKAQGLSADEAEALLARLDLGLTFTAHPTEMRRRTVRHHLVQIARELPRLDDAALERVAAHVEALWGTPELRRLGPTVQDEVKGGLTYITSIAQALPGLQRDLTRAFARVYGRETAAQLPLSFSSWMGGDRDGNPFVTPEATRQTLALHRERARELLLAAVRRAYSDLSQDGQEAPEPYRSELRAIHDAVAANEPLELLPRLEALHARLCGGGQRRSAELLLTPLLTLARVFGQHLVSLDVREHSAQTGAAVARLLAAAGVEADYLALSEHAKQEVLTRELRSRRPLWPAGEALTPELEAAIGPIREVQAAARVSGPRAFGRYVISMAESVSDVLEPLLLAREVGARVLPVPLFETLADLTRAPQVVWELLSVLEYRAVLGSGVQEIMLGYSDSNKDAGFLAANWALHEAQRQVSEVCRRAGVPWRFFHGRGTSIGRGGGPAARAILGQPAGTIDAGVRITEQGEALADKYSHPVLAHRNLEQALYGLLLAAARPAGELPAAWTDALDRAARASAAAYRALVDDPAFLPFFEAVTPIHEIARLNIASRPVRRPGAPSLSNLRAIPWVMSWTQNRANLPGWYGLAEGLREIGPMARELYASWPFFRSMLDNAQMSLAKTDLLIFEEYLRLAGEQGAGGSELAARLRAAYAETVRLVEEAVGAELLASEPRLRESIRLRNPYIDPIHRVQVELLRRARAAGGEEQADETGRPLLLSLQGIAAGVRNTG</sequence>
<evidence type="ECO:0000256" key="8">
    <source>
        <dbReference type="ARBA" id="ARBA00023300"/>
    </source>
</evidence>
<evidence type="ECO:0000256" key="9">
    <source>
        <dbReference type="ARBA" id="ARBA00048995"/>
    </source>
</evidence>
<dbReference type="GO" id="GO:0008964">
    <property type="term" value="F:phosphoenolpyruvate carboxylase activity"/>
    <property type="evidence" value="ECO:0007669"/>
    <property type="project" value="UniProtKB-UniRule"/>
</dbReference>
<dbReference type="GO" id="GO:0006099">
    <property type="term" value="P:tricarboxylic acid cycle"/>
    <property type="evidence" value="ECO:0007669"/>
    <property type="project" value="InterPro"/>
</dbReference>
<keyword evidence="6 10" id="KW-0460">Magnesium</keyword>
<proteinExistence type="inferred from homology"/>
<dbReference type="GO" id="GO:0015977">
    <property type="term" value="P:carbon fixation"/>
    <property type="evidence" value="ECO:0007669"/>
    <property type="project" value="UniProtKB-UniRule"/>
</dbReference>
<dbReference type="PRINTS" id="PR00150">
    <property type="entry name" value="PEPCARBXLASE"/>
</dbReference>
<name>A0A7W8GCI9_9DEIO</name>
<dbReference type="InterPro" id="IPR022805">
    <property type="entry name" value="PEP_COase_bac/pln-type"/>
</dbReference>
<dbReference type="InterPro" id="IPR033129">
    <property type="entry name" value="PEPCASE_His_AS"/>
</dbReference>
<comment type="caution">
    <text evidence="14">The sequence shown here is derived from an EMBL/GenBank/DDBJ whole genome shotgun (WGS) entry which is preliminary data.</text>
</comment>
<protein>
    <recommendedName>
        <fullName evidence="5 10">Phosphoenolpyruvate carboxylase</fullName>
        <shortName evidence="10">PEPC</shortName>
        <shortName evidence="10">PEPCase</shortName>
        <ecNumber evidence="4 10">4.1.1.31</ecNumber>
    </recommendedName>
</protein>
<dbReference type="SUPFAM" id="SSF51621">
    <property type="entry name" value="Phosphoenolpyruvate/pyruvate domain"/>
    <property type="match status" value="1"/>
</dbReference>
<evidence type="ECO:0000313" key="15">
    <source>
        <dbReference type="Proteomes" id="UP000525389"/>
    </source>
</evidence>
<dbReference type="InterPro" id="IPR021135">
    <property type="entry name" value="PEP_COase"/>
</dbReference>
<evidence type="ECO:0000256" key="12">
    <source>
        <dbReference type="PROSITE-ProRule" id="PRU10112"/>
    </source>
</evidence>
<dbReference type="EMBL" id="JACHFN010000001">
    <property type="protein sequence ID" value="MBB5233057.1"/>
    <property type="molecule type" value="Genomic_DNA"/>
</dbReference>
<dbReference type="PROSITE" id="PS00393">
    <property type="entry name" value="PEPCASE_2"/>
    <property type="match status" value="1"/>
</dbReference>
<dbReference type="AlphaFoldDB" id="A0A7W8GCI9"/>
<accession>A0A7W8GCI9</accession>
<dbReference type="GO" id="GO:0005829">
    <property type="term" value="C:cytosol"/>
    <property type="evidence" value="ECO:0007669"/>
    <property type="project" value="TreeGrafter"/>
</dbReference>